<dbReference type="Proteomes" id="UP001054945">
    <property type="component" value="Unassembled WGS sequence"/>
</dbReference>
<comment type="caution">
    <text evidence="3">The sequence shown here is derived from an EMBL/GenBank/DDBJ whole genome shotgun (WGS) entry which is preliminary data.</text>
</comment>
<dbReference type="GO" id="GO:0034474">
    <property type="term" value="P:U2 snRNA 3'-end processing"/>
    <property type="evidence" value="ECO:0007669"/>
    <property type="project" value="InterPro"/>
</dbReference>
<feature type="domain" description="Integrator complex subunit 1 RPB2-binding" evidence="2">
    <location>
        <begin position="338"/>
        <end position="402"/>
    </location>
</feature>
<dbReference type="PANTHER" id="PTHR21224:SF1">
    <property type="entry name" value="INTEGRATOR COMPLEX SUBUNIT 1"/>
    <property type="match status" value="1"/>
</dbReference>
<organism evidence="3 4">
    <name type="scientific">Caerostris extrusa</name>
    <name type="common">Bark spider</name>
    <name type="synonym">Caerostris bankana</name>
    <dbReference type="NCBI Taxonomy" id="172846"/>
    <lineage>
        <taxon>Eukaryota</taxon>
        <taxon>Metazoa</taxon>
        <taxon>Ecdysozoa</taxon>
        <taxon>Arthropoda</taxon>
        <taxon>Chelicerata</taxon>
        <taxon>Arachnida</taxon>
        <taxon>Araneae</taxon>
        <taxon>Araneomorphae</taxon>
        <taxon>Entelegynae</taxon>
        <taxon>Araneoidea</taxon>
        <taxon>Araneidae</taxon>
        <taxon>Caerostris</taxon>
    </lineage>
</organism>
<accession>A0AAV4V502</accession>
<evidence type="ECO:0000259" key="2">
    <source>
        <dbReference type="Pfam" id="PF12432"/>
    </source>
</evidence>
<dbReference type="GO" id="GO:0032039">
    <property type="term" value="C:integrator complex"/>
    <property type="evidence" value="ECO:0007669"/>
    <property type="project" value="InterPro"/>
</dbReference>
<sequence length="528" mass="59529">MHYNLISVISSRPGSEQEIRDLLQMDELTNFHRIKKMEREKKQLKRSANKVKAIHATDFIALGSKSSSSKQGESSEQKIKKSSLISSSSSERKSEGGTPAKRGRIASTGSHVKRLGSIGRKEAIKSDEWDTVAIEVDSVELVSRVLEAEDCSDDEKVEALICGAVKKLKSSRSKFDGPLFLGLLYLVKAKVIPFSSELVFEAFCSLLKRDVNVNFKTKGNSLVSILAANILMAAYKEESNWPALLAKLYIEDSLGERVWVDHDYCKGFVDNILTAFNTKPIPRNMMVLDRLFKQEACPSPPTLGTDDDESGSSMLIDIQDNSDSSIVYPRFVNSAKDLSSHVLEVFREQMTRRQPSEVSRNTLRFLVSTCGLSEVRLQTSQKLEMWLQNPKLTKPAQELLLAHSPERAATVLAEVFLDLLCNKDDYLRALRMLLREIVRTVRHDFNFPLFCAGLIQEKRDPAFLELELPLKERVFLSITDLIVLAIFLGINPTVKEQYSVASKSDRRDLNALRNYQSQVSQIQRDAVY</sequence>
<dbReference type="EMBL" id="BPLR01013974">
    <property type="protein sequence ID" value="GIY65232.1"/>
    <property type="molecule type" value="Genomic_DNA"/>
</dbReference>
<dbReference type="Pfam" id="PF12432">
    <property type="entry name" value="INTS1_RP2B-bd"/>
    <property type="match status" value="1"/>
</dbReference>
<evidence type="ECO:0000256" key="1">
    <source>
        <dbReference type="SAM" id="MobiDB-lite"/>
    </source>
</evidence>
<proteinExistence type="predicted"/>
<name>A0AAV4V502_CAEEX</name>
<reference evidence="3 4" key="1">
    <citation type="submission" date="2021-06" db="EMBL/GenBank/DDBJ databases">
        <title>Caerostris extrusa draft genome.</title>
        <authorList>
            <person name="Kono N."/>
            <person name="Arakawa K."/>
        </authorList>
    </citation>
    <scope>NUCLEOTIDE SEQUENCE [LARGE SCALE GENOMIC DNA]</scope>
</reference>
<dbReference type="InterPro" id="IPR022145">
    <property type="entry name" value="INTS1_RPB2-bd"/>
</dbReference>
<gene>
    <name evidence="3" type="primary">INTS1</name>
    <name evidence="3" type="ORF">CEXT_769121</name>
</gene>
<dbReference type="PANTHER" id="PTHR21224">
    <property type="entry name" value="INTEGRATOR COMPLEX SUBUNIT 1"/>
    <property type="match status" value="1"/>
</dbReference>
<keyword evidence="4" id="KW-1185">Reference proteome</keyword>
<dbReference type="InterPro" id="IPR038902">
    <property type="entry name" value="INTS1"/>
</dbReference>
<evidence type="ECO:0000313" key="3">
    <source>
        <dbReference type="EMBL" id="GIY65232.1"/>
    </source>
</evidence>
<protein>
    <submittedName>
        <fullName evidence="3">Integrator complex subunit 1</fullName>
    </submittedName>
</protein>
<dbReference type="AlphaFoldDB" id="A0AAV4V502"/>
<evidence type="ECO:0000313" key="4">
    <source>
        <dbReference type="Proteomes" id="UP001054945"/>
    </source>
</evidence>
<feature type="region of interest" description="Disordered" evidence="1">
    <location>
        <begin position="64"/>
        <end position="106"/>
    </location>
</feature>